<feature type="compositionally biased region" description="Basic and acidic residues" evidence="1">
    <location>
        <begin position="348"/>
        <end position="359"/>
    </location>
</feature>
<evidence type="ECO:0000313" key="4">
    <source>
        <dbReference type="EMBL" id="PLW50866.1"/>
    </source>
</evidence>
<organism evidence="4 5">
    <name type="scientific">Puccinia coronata f. sp. avenae</name>
    <dbReference type="NCBI Taxonomy" id="200324"/>
    <lineage>
        <taxon>Eukaryota</taxon>
        <taxon>Fungi</taxon>
        <taxon>Dikarya</taxon>
        <taxon>Basidiomycota</taxon>
        <taxon>Pucciniomycotina</taxon>
        <taxon>Pucciniomycetes</taxon>
        <taxon>Pucciniales</taxon>
        <taxon>Pucciniaceae</taxon>
        <taxon>Puccinia</taxon>
    </lineage>
</organism>
<feature type="region of interest" description="Disordered" evidence="1">
    <location>
        <begin position="106"/>
        <end position="152"/>
    </location>
</feature>
<evidence type="ECO:0000256" key="1">
    <source>
        <dbReference type="SAM" id="MobiDB-lite"/>
    </source>
</evidence>
<dbReference type="EMBL" id="PGCI01000737">
    <property type="protein sequence ID" value="PLW18195.1"/>
    <property type="molecule type" value="Genomic_DNA"/>
</dbReference>
<name>A0A2N5VLP0_9BASI</name>
<feature type="transmembrane region" description="Helical" evidence="2">
    <location>
        <begin position="50"/>
        <end position="73"/>
    </location>
</feature>
<protein>
    <submittedName>
        <fullName evidence="4">Uncharacterized protein</fullName>
    </submittedName>
</protein>
<dbReference type="Proteomes" id="UP000235392">
    <property type="component" value="Unassembled WGS sequence"/>
</dbReference>
<sequence length="451" mass="50623">MRLEPRRICTITGPVGFPAVNQMIILLPTLNGLFILQIKHVNKIKESKSAISNPLIAMNFMLNLLIIVTELAVSCRAGMEWNPLEDHWKHWNEEGRRLLEHLNQSTSPTRYHPYPSSHSSITNELTPSPSTSGVPDHFIMEDHATRPPTNSPNIYSRLPAPTYSWPVSSHVDPVTSNTPGNSFAYTPEDMDDDFFAGLSDNLEEYFITHSDAANEELKMADRFPGQLTSSNNPIKHIAQKNLPLVDAIGMNTEEGDFYRLVFTRDLFHFPESDNAQIIDKMDMIDWIIKKRAAESPSNIAALVIKSDEMNIFMEPFRSALPKNYVTKKALKTLDLKRAFSQNSAGDQKAPKTSDLRRDFSQNSGGKKPLKTSDLKRAFFYDSGDDIIAPKTSDLKRTFSQNAGDKNAPKTSDLAVAAISFLSESTDSWMNVYLQWSKKCISTSSPTSFLLT</sequence>
<reference evidence="4 5" key="1">
    <citation type="submission" date="2017-11" db="EMBL/GenBank/DDBJ databases">
        <title>De novo assembly and phasing of dikaryotic genomes from two isolates of Puccinia coronata f. sp. avenae, the causal agent of oat crown rust.</title>
        <authorList>
            <person name="Miller M.E."/>
            <person name="Zhang Y."/>
            <person name="Omidvar V."/>
            <person name="Sperschneider J."/>
            <person name="Schwessinger B."/>
            <person name="Raley C."/>
            <person name="Palmer J.M."/>
            <person name="Garnica D."/>
            <person name="Upadhyaya N."/>
            <person name="Rathjen J."/>
            <person name="Taylor J.M."/>
            <person name="Park R.F."/>
            <person name="Dodds P.N."/>
            <person name="Hirsch C.D."/>
            <person name="Kianian S.F."/>
            <person name="Figueroa M."/>
        </authorList>
    </citation>
    <scope>NUCLEOTIDE SEQUENCE [LARGE SCALE GENOMIC DNA]</scope>
    <source>
        <strain evidence="4">12SD80</strain>
    </source>
</reference>
<feature type="compositionally biased region" description="Polar residues" evidence="1">
    <location>
        <begin position="116"/>
        <end position="133"/>
    </location>
</feature>
<accession>A0A2N5VLP0</accession>
<evidence type="ECO:0000313" key="3">
    <source>
        <dbReference type="EMBL" id="PLW18195.1"/>
    </source>
</evidence>
<feature type="transmembrane region" description="Helical" evidence="2">
    <location>
        <begin position="20"/>
        <end position="38"/>
    </location>
</feature>
<comment type="caution">
    <text evidence="4">The sequence shown here is derived from an EMBL/GenBank/DDBJ whole genome shotgun (WGS) entry which is preliminary data.</text>
</comment>
<proteinExistence type="predicted"/>
<keyword evidence="2" id="KW-0812">Transmembrane</keyword>
<gene>
    <name evidence="4" type="ORF">PCASD_01090</name>
    <name evidence="3" type="ORF">PCASD_16945</name>
</gene>
<keyword evidence="2" id="KW-0472">Membrane</keyword>
<evidence type="ECO:0000256" key="2">
    <source>
        <dbReference type="SAM" id="Phobius"/>
    </source>
</evidence>
<keyword evidence="2" id="KW-1133">Transmembrane helix</keyword>
<feature type="region of interest" description="Disordered" evidence="1">
    <location>
        <begin position="341"/>
        <end position="368"/>
    </location>
</feature>
<dbReference type="EMBL" id="PGCI01000008">
    <property type="protein sequence ID" value="PLW50866.1"/>
    <property type="molecule type" value="Genomic_DNA"/>
</dbReference>
<evidence type="ECO:0000313" key="5">
    <source>
        <dbReference type="Proteomes" id="UP000235392"/>
    </source>
</evidence>
<dbReference type="AlphaFoldDB" id="A0A2N5VLP0"/>